<organism evidence="2 3">
    <name type="scientific">Durusdinium trenchii</name>
    <dbReference type="NCBI Taxonomy" id="1381693"/>
    <lineage>
        <taxon>Eukaryota</taxon>
        <taxon>Sar</taxon>
        <taxon>Alveolata</taxon>
        <taxon>Dinophyceae</taxon>
        <taxon>Suessiales</taxon>
        <taxon>Symbiodiniaceae</taxon>
        <taxon>Durusdinium</taxon>
    </lineage>
</organism>
<feature type="compositionally biased region" description="Basic residues" evidence="1">
    <location>
        <begin position="707"/>
        <end position="716"/>
    </location>
</feature>
<feature type="compositionally biased region" description="Low complexity" evidence="1">
    <location>
        <begin position="726"/>
        <end position="740"/>
    </location>
</feature>
<proteinExistence type="predicted"/>
<accession>A0ABP0MMM1</accession>
<evidence type="ECO:0000256" key="1">
    <source>
        <dbReference type="SAM" id="MobiDB-lite"/>
    </source>
</evidence>
<comment type="caution">
    <text evidence="2">The sequence shown here is derived from an EMBL/GenBank/DDBJ whole genome shotgun (WGS) entry which is preliminary data.</text>
</comment>
<reference evidence="2 3" key="1">
    <citation type="submission" date="2024-02" db="EMBL/GenBank/DDBJ databases">
        <authorList>
            <person name="Chen Y."/>
            <person name="Shah S."/>
            <person name="Dougan E. K."/>
            <person name="Thang M."/>
            <person name="Chan C."/>
        </authorList>
    </citation>
    <scope>NUCLEOTIDE SEQUENCE [LARGE SCALE GENOMIC DNA]</scope>
</reference>
<feature type="compositionally biased region" description="Basic and acidic residues" evidence="1">
    <location>
        <begin position="693"/>
        <end position="704"/>
    </location>
</feature>
<protein>
    <submittedName>
        <fullName evidence="2">PARP-type domain-containing protein</fullName>
    </submittedName>
</protein>
<feature type="region of interest" description="Disordered" evidence="1">
    <location>
        <begin position="446"/>
        <end position="466"/>
    </location>
</feature>
<evidence type="ECO:0000313" key="3">
    <source>
        <dbReference type="Proteomes" id="UP001642464"/>
    </source>
</evidence>
<evidence type="ECO:0000313" key="2">
    <source>
        <dbReference type="EMBL" id="CAK9052446.1"/>
    </source>
</evidence>
<gene>
    <name evidence="2" type="ORF">SCF082_LOCUS28692</name>
</gene>
<feature type="compositionally biased region" description="Acidic residues" evidence="1">
    <location>
        <begin position="741"/>
        <end position="752"/>
    </location>
</feature>
<sequence>MMEQVEGIFRPFPQGSTGSFFKKYKAWKPSALFTTGTSVKHIINSIVPDDTTTRLRGPNPGLRTVRWAVQIMCGDALEANSAAFNLERFTAQLITVLKRMKHCGPAASYIRVGCCLHRLLPRILAVQDGGIKEVYNPGSNLCQVVDALLADNRDLQSDSVLNEHDFQLLVTNMLDEDKNYAAQNGARRQLVQRELARPEFHQSSIIIDMLVQRMEPGINFFLKRTGVLYSLQYLSHANPDHQKLKDESKWRFLKVVRGELGVELLSRYMSFLLHGLTEAIAMGLEGSQAQLDLIFQMVISCVSDLYRRLVEEFRSAPFSLLALTDADENNFVKGWQQLRRRYADCEQCVGVEFTAPLLEAYGDFSMPLTEQQQKDISDIKDLLSEICCWSLLSSDSVEILNGQTQWALSRRGHQFVKQGKAAVETSLLARVVKNYYWLADAASEDTMPSKRDGVHPDRTQERLETDADKASRFDKAASRKIRKLSGNGGLKAEKIDMKLSDKEIDNKLDQTLHTPLVKSLTDDLPNAHDSPCPHFICRKNCHYPRMQQLVKDLSWRLEEHKVEPASLLLFTVDSHSMPLILGVSMKKPITHIFVNGALDAEQVALTDAFGTIPQFQSSHQLMLELLRRHSPDPSDTLVVSVDVWACSAFIDPGGMLKSSPETLLCDFTISSEKKTKKKPVVVKLPFGLDQRLKDLRAKKRESQPRTKVQKKSKTKATKAGPLLKKSLPTESSSSSANSDSEFAEDPNEEEEQSAPMSKVVAAEEKTVQEVAQEVEDDDTQRAATADSAQATLSTPADFMLHGYLDGEPIGLALVEGAANFSLPQSRQRVYVVMIRKDWASSEQVDRLVRCIEEVLPSSLGKRGHLEDACEYVEQVLGQRSACYPLTSKDRECEGSKPCQGGFFASHVMSHNPKSTELLLLGPYCLFDGGEVLVARCFRQSHLRWR</sequence>
<dbReference type="EMBL" id="CAXAMM010022692">
    <property type="protein sequence ID" value="CAK9052446.1"/>
    <property type="molecule type" value="Genomic_DNA"/>
</dbReference>
<keyword evidence="3" id="KW-1185">Reference proteome</keyword>
<feature type="region of interest" description="Disordered" evidence="1">
    <location>
        <begin position="693"/>
        <end position="788"/>
    </location>
</feature>
<name>A0ABP0MMM1_9DINO</name>
<feature type="compositionally biased region" description="Basic and acidic residues" evidence="1">
    <location>
        <begin position="447"/>
        <end position="466"/>
    </location>
</feature>
<dbReference type="Proteomes" id="UP001642464">
    <property type="component" value="Unassembled WGS sequence"/>
</dbReference>